<comment type="caution">
    <text evidence="1">The sequence shown here is derived from an EMBL/GenBank/DDBJ whole genome shotgun (WGS) entry which is preliminary data.</text>
</comment>
<name>A0AAW8JTB2_9GAMM</name>
<evidence type="ECO:0000313" key="2">
    <source>
        <dbReference type="Proteomes" id="UP001243195"/>
    </source>
</evidence>
<proteinExistence type="predicted"/>
<accession>A0AAW8JTB2</accession>
<evidence type="ECO:0000313" key="1">
    <source>
        <dbReference type="EMBL" id="MDQ9073204.1"/>
    </source>
</evidence>
<organism evidence="1 2">
    <name type="scientific">Acinetobacter gerneri</name>
    <dbReference type="NCBI Taxonomy" id="202952"/>
    <lineage>
        <taxon>Bacteria</taxon>
        <taxon>Pseudomonadati</taxon>
        <taxon>Pseudomonadota</taxon>
        <taxon>Gammaproteobacteria</taxon>
        <taxon>Moraxellales</taxon>
        <taxon>Moraxellaceae</taxon>
        <taxon>Acinetobacter</taxon>
    </lineage>
</organism>
<dbReference type="EMBL" id="JAVIDA010000037">
    <property type="protein sequence ID" value="MDQ9073204.1"/>
    <property type="molecule type" value="Genomic_DNA"/>
</dbReference>
<protein>
    <submittedName>
        <fullName evidence="1">Uncharacterized protein</fullName>
    </submittedName>
</protein>
<dbReference type="AlphaFoldDB" id="A0AAW8JTB2"/>
<dbReference type="Proteomes" id="UP001243195">
    <property type="component" value="Unassembled WGS sequence"/>
</dbReference>
<sequence length="141" mass="16402">MGIEYFIITMGRDGAATKEEVLDAFGPYWTEKEDNYYFLDYGKEIRQGMVIHNECHFDIDFYENDVAVEGVTIIKPCGDIEMERAVFQLIHEFPMIATYPVEPLLIVTANQQCVEMIKENYPELLDDLTVVSSFDEYYDLI</sequence>
<dbReference type="RefSeq" id="WP_308957239.1">
    <property type="nucleotide sequence ID" value="NZ_JAVICY010000039.1"/>
</dbReference>
<reference evidence="1" key="1">
    <citation type="submission" date="2023-08" db="EMBL/GenBank/DDBJ databases">
        <title>Emergence of clinically-relevant ST2 carbapenem-resistant Acinetobacter baumannii strains in hospital sewages in Zhejiang, East of China.</title>
        <authorList>
            <person name="Kaichao C."/>
            <person name="Zhang R."/>
        </authorList>
    </citation>
    <scope>NUCLEOTIDE SEQUENCE</scope>
    <source>
        <strain evidence="1">M-SY-60</strain>
    </source>
</reference>
<gene>
    <name evidence="1" type="ORF">RFH51_17275</name>
</gene>